<organism evidence="1 2">
    <name type="scientific">Acetobacter malorum DSM 14337</name>
    <dbReference type="NCBI Taxonomy" id="1307910"/>
    <lineage>
        <taxon>Bacteria</taxon>
        <taxon>Pseudomonadati</taxon>
        <taxon>Pseudomonadota</taxon>
        <taxon>Alphaproteobacteria</taxon>
        <taxon>Acetobacterales</taxon>
        <taxon>Acetobacteraceae</taxon>
        <taxon>Acetobacter</taxon>
    </lineage>
</organism>
<dbReference type="Proteomes" id="UP001065047">
    <property type="component" value="Unassembled WGS sequence"/>
</dbReference>
<sequence length="149" mass="16900">MIPYSILSRTLGLSTEHADERPVPIPRSLLLLLIENYLRTQPFDEEAYLRTNPDVADAVRAGLVPSAREHYATRGYWEERDGAAPPFCEDWYLRQNPDVAIAVQRGECPSAAAHYIHYGRKEGRCPSPEQADLYTTWQAFTAPVRRQAA</sequence>
<comment type="caution">
    <text evidence="1">The sequence shown here is derived from an EMBL/GenBank/DDBJ whole genome shotgun (WGS) entry which is preliminary data.</text>
</comment>
<proteinExistence type="predicted"/>
<dbReference type="GeneID" id="29558308"/>
<reference evidence="1" key="1">
    <citation type="submission" date="2013-04" db="EMBL/GenBank/DDBJ databases">
        <title>The genome sequencing project of 58 acetic acid bacteria.</title>
        <authorList>
            <person name="Okamoto-Kainuma A."/>
            <person name="Ishikawa M."/>
            <person name="Umino S."/>
            <person name="Koizumi Y."/>
            <person name="Shiwa Y."/>
            <person name="Yoshikawa H."/>
            <person name="Matsutani M."/>
            <person name="Matsushita K."/>
        </authorList>
    </citation>
    <scope>NUCLEOTIDE SEQUENCE</scope>
    <source>
        <strain evidence="1">DSM 14337</strain>
    </source>
</reference>
<gene>
    <name evidence="1" type="ORF">AA14337_2648</name>
</gene>
<evidence type="ECO:0000313" key="2">
    <source>
        <dbReference type="Proteomes" id="UP001065047"/>
    </source>
</evidence>
<dbReference type="RefSeq" id="WP_061506648.1">
    <property type="nucleotide sequence ID" value="NZ_BAPF01000037.1"/>
</dbReference>
<name>A0ABQ0PWY0_9PROT</name>
<evidence type="ECO:0000313" key="1">
    <source>
        <dbReference type="EMBL" id="GBQ83661.1"/>
    </source>
</evidence>
<dbReference type="EMBL" id="BAPF01000037">
    <property type="protein sequence ID" value="GBQ83661.1"/>
    <property type="molecule type" value="Genomic_DNA"/>
</dbReference>
<protein>
    <submittedName>
        <fullName evidence="1">Uncharacterized protein</fullName>
    </submittedName>
</protein>
<accession>A0ABQ0PWY0</accession>
<keyword evidence="2" id="KW-1185">Reference proteome</keyword>